<keyword evidence="6" id="KW-0418">Kinase</keyword>
<feature type="transmembrane region" description="Helical" evidence="10">
    <location>
        <begin position="311"/>
        <end position="330"/>
    </location>
</feature>
<dbReference type="PATRIC" id="fig|742734.4.peg.2884"/>
<keyword evidence="7 10" id="KW-1133">Transmembrane helix</keyword>
<dbReference type="PANTHER" id="PTHR34220">
    <property type="entry name" value="SENSOR HISTIDINE KINASE YPDA"/>
    <property type="match status" value="1"/>
</dbReference>
<dbReference type="InterPro" id="IPR036890">
    <property type="entry name" value="HATPase_C_sf"/>
</dbReference>
<dbReference type="RefSeq" id="WP_048930021.1">
    <property type="nucleotide sequence ID" value="NZ_KQ235878.1"/>
</dbReference>
<comment type="subcellular location">
    <subcellularLocation>
        <location evidence="1">Cell membrane</location>
        <topology evidence="1">Multi-pass membrane protein</topology>
    </subcellularLocation>
</comment>
<feature type="transmembrane region" description="Helical" evidence="10">
    <location>
        <begin position="20"/>
        <end position="40"/>
    </location>
</feature>
<dbReference type="Gene3D" id="3.30.565.10">
    <property type="entry name" value="Histidine kinase-like ATPase, C-terminal domain"/>
    <property type="match status" value="1"/>
</dbReference>
<dbReference type="Pfam" id="PF06580">
    <property type="entry name" value="His_kinase"/>
    <property type="match status" value="1"/>
</dbReference>
<feature type="coiled-coil region" evidence="9">
    <location>
        <begin position="369"/>
        <end position="399"/>
    </location>
</feature>
<evidence type="ECO:0000313" key="13">
    <source>
        <dbReference type="Proteomes" id="UP000037392"/>
    </source>
</evidence>
<dbReference type="GeneID" id="93163177"/>
<dbReference type="GO" id="GO:0005886">
    <property type="term" value="C:plasma membrane"/>
    <property type="evidence" value="ECO:0007669"/>
    <property type="project" value="UniProtKB-SubCell"/>
</dbReference>
<name>A0A0J9C0G9_9FIRM</name>
<gene>
    <name evidence="12" type="ORF">HMPREF9470_02687</name>
</gene>
<evidence type="ECO:0000256" key="1">
    <source>
        <dbReference type="ARBA" id="ARBA00004651"/>
    </source>
</evidence>
<keyword evidence="3" id="KW-0597">Phosphoprotein</keyword>
<reference evidence="12 13" key="1">
    <citation type="submission" date="2011-04" db="EMBL/GenBank/DDBJ databases">
        <title>The Genome Sequence of Clostridium citroniae WAL-19142.</title>
        <authorList>
            <consortium name="The Broad Institute Genome Sequencing Platform"/>
            <person name="Earl A."/>
            <person name="Ward D."/>
            <person name="Feldgarden M."/>
            <person name="Gevers D."/>
            <person name="Warren Y.A."/>
            <person name="Tyrrell K.L."/>
            <person name="Citron D.M."/>
            <person name="Goldstein E.J."/>
            <person name="Daigneault M."/>
            <person name="Allen-Vercoe E."/>
            <person name="Young S.K."/>
            <person name="Zeng Q."/>
            <person name="Gargeya S."/>
            <person name="Fitzgerald M."/>
            <person name="Haas B."/>
            <person name="Abouelleil A."/>
            <person name="Alvarado L."/>
            <person name="Arachchi H.M."/>
            <person name="Berlin A."/>
            <person name="Brown A."/>
            <person name="Chapman S.B."/>
            <person name="Chen Z."/>
            <person name="Dunbar C."/>
            <person name="Freedman E."/>
            <person name="Gearin G."/>
            <person name="Gellesch M."/>
            <person name="Goldberg J."/>
            <person name="Griggs A."/>
            <person name="Gujja S."/>
            <person name="Heilman E.R."/>
            <person name="Heiman D."/>
            <person name="Howarth C."/>
            <person name="Larson L."/>
            <person name="Lui A."/>
            <person name="MacDonald P.J."/>
            <person name="Mehta T."/>
            <person name="Montmayeur A."/>
            <person name="Murphy C."/>
            <person name="Neiman D."/>
            <person name="Pearson M."/>
            <person name="Priest M."/>
            <person name="Roberts A."/>
            <person name="Saif S."/>
            <person name="Shea T."/>
            <person name="Shenoy N."/>
            <person name="Sisk P."/>
            <person name="Stolte C."/>
            <person name="Sykes S."/>
            <person name="White J."/>
            <person name="Yandava C."/>
            <person name="Wortman J."/>
            <person name="Nusbaum C."/>
            <person name="Birren B."/>
        </authorList>
    </citation>
    <scope>NUCLEOTIDE SEQUENCE [LARGE SCALE GENOMIC DNA]</scope>
    <source>
        <strain evidence="12 13">WAL-19142</strain>
    </source>
</reference>
<dbReference type="SMART" id="SM00304">
    <property type="entry name" value="HAMP"/>
    <property type="match status" value="1"/>
</dbReference>
<dbReference type="SUPFAM" id="SSF158472">
    <property type="entry name" value="HAMP domain-like"/>
    <property type="match status" value="1"/>
</dbReference>
<dbReference type="AlphaFoldDB" id="A0A0J9C0G9"/>
<evidence type="ECO:0000259" key="11">
    <source>
        <dbReference type="PROSITE" id="PS50885"/>
    </source>
</evidence>
<dbReference type="Pfam" id="PF02743">
    <property type="entry name" value="dCache_1"/>
    <property type="match status" value="1"/>
</dbReference>
<organism evidence="12 13">
    <name type="scientific">[Clostridium] citroniae WAL-19142</name>
    <dbReference type="NCBI Taxonomy" id="742734"/>
    <lineage>
        <taxon>Bacteria</taxon>
        <taxon>Bacillati</taxon>
        <taxon>Bacillota</taxon>
        <taxon>Clostridia</taxon>
        <taxon>Lachnospirales</taxon>
        <taxon>Lachnospiraceae</taxon>
        <taxon>Enterocloster</taxon>
    </lineage>
</organism>
<dbReference type="InterPro" id="IPR010559">
    <property type="entry name" value="Sig_transdc_His_kin_internal"/>
</dbReference>
<evidence type="ECO:0000256" key="5">
    <source>
        <dbReference type="ARBA" id="ARBA00022692"/>
    </source>
</evidence>
<evidence type="ECO:0000256" key="4">
    <source>
        <dbReference type="ARBA" id="ARBA00022679"/>
    </source>
</evidence>
<dbReference type="InterPro" id="IPR003594">
    <property type="entry name" value="HATPase_dom"/>
</dbReference>
<dbReference type="InterPro" id="IPR050640">
    <property type="entry name" value="Bact_2-comp_sensor_kinase"/>
</dbReference>
<feature type="domain" description="HAMP" evidence="11">
    <location>
        <begin position="332"/>
        <end position="384"/>
    </location>
</feature>
<dbReference type="EMBL" id="ADLK01000022">
    <property type="protein sequence ID" value="KMW18583.1"/>
    <property type="molecule type" value="Genomic_DNA"/>
</dbReference>
<evidence type="ECO:0000256" key="2">
    <source>
        <dbReference type="ARBA" id="ARBA00022475"/>
    </source>
</evidence>
<dbReference type="SUPFAM" id="SSF55874">
    <property type="entry name" value="ATPase domain of HSP90 chaperone/DNA topoisomerase II/histidine kinase"/>
    <property type="match status" value="1"/>
</dbReference>
<sequence>MKGIRKYWSKQSFTKQISVVFILLFTAQIVFLAGISNTYLTDIIEKKIIGFFSIAVGQAASNIAATLNGYEEAVNQMIIDEKFLDQMERFEEAQGQMELSVKQELRKQMRTYMSYRPQVWCMAVETENGKIFSSDRLQIDSLYQKSPELYGRYFSQVAKQEILKGEWIPTEYYDRQGTSDYYLFTYRKRLMDFYTTKYVGTFLMGVNELVLSDICQEAQITPDRDTNYNFIVDRNNRIVSHYDKSRIGTDITDMDGWEQLVLGDGRNVHLVKDNHEEKTVVLVDIPKTSWRLAGVLDNDYILKEIRNFQKIIWMITICLMVLGGFFIWILSRRLSASVKQVVNTMKEVRAGEMSAHMEMEGKNEISIIANQFNKMMKQINNQMDEIKQVSEMKKDAEIRALEAQINPHFIYNTLDSIHWLAIENGEDEISEMLSEFAQILRYQISGSNAVVKIKDEMEYLKKYLFLQKIRFMDNFEYAIDCEEGILDCHIHKMIFQPFIENAIIHGYANIRHGGLLRIKIYHINETEICFSIMDNGRGMSPDKLGEVFGNDGGTPSIGVSNVLARLKLYYGDNYRLEVHSEVNRGTSIKITIPKM</sequence>
<protein>
    <recommendedName>
        <fullName evidence="11">HAMP domain-containing protein</fullName>
    </recommendedName>
</protein>
<keyword evidence="8 10" id="KW-0472">Membrane</keyword>
<dbReference type="CDD" id="cd06225">
    <property type="entry name" value="HAMP"/>
    <property type="match status" value="1"/>
</dbReference>
<keyword evidence="2" id="KW-1003">Cell membrane</keyword>
<dbReference type="OrthoDB" id="9809348at2"/>
<keyword evidence="4" id="KW-0808">Transferase</keyword>
<dbReference type="Gene3D" id="1.10.8.500">
    <property type="entry name" value="HAMP domain in histidine kinase"/>
    <property type="match status" value="1"/>
</dbReference>
<evidence type="ECO:0000256" key="10">
    <source>
        <dbReference type="SAM" id="Phobius"/>
    </source>
</evidence>
<dbReference type="PROSITE" id="PS50885">
    <property type="entry name" value="HAMP"/>
    <property type="match status" value="1"/>
</dbReference>
<keyword evidence="9" id="KW-0175">Coiled coil</keyword>
<proteinExistence type="predicted"/>
<comment type="caution">
    <text evidence="12">The sequence shown here is derived from an EMBL/GenBank/DDBJ whole genome shotgun (WGS) entry which is preliminary data.</text>
</comment>
<dbReference type="Gene3D" id="3.30.450.20">
    <property type="entry name" value="PAS domain"/>
    <property type="match status" value="1"/>
</dbReference>
<dbReference type="Proteomes" id="UP000037392">
    <property type="component" value="Unassembled WGS sequence"/>
</dbReference>
<dbReference type="InterPro" id="IPR003660">
    <property type="entry name" value="HAMP_dom"/>
</dbReference>
<evidence type="ECO:0000313" key="12">
    <source>
        <dbReference type="EMBL" id="KMW18583.1"/>
    </source>
</evidence>
<keyword evidence="5 10" id="KW-0812">Transmembrane</keyword>
<dbReference type="PANTHER" id="PTHR34220:SF7">
    <property type="entry name" value="SENSOR HISTIDINE KINASE YPDA"/>
    <property type="match status" value="1"/>
</dbReference>
<evidence type="ECO:0000256" key="9">
    <source>
        <dbReference type="SAM" id="Coils"/>
    </source>
</evidence>
<evidence type="ECO:0000256" key="8">
    <source>
        <dbReference type="ARBA" id="ARBA00023136"/>
    </source>
</evidence>
<evidence type="ECO:0000256" key="3">
    <source>
        <dbReference type="ARBA" id="ARBA00022553"/>
    </source>
</evidence>
<evidence type="ECO:0000256" key="6">
    <source>
        <dbReference type="ARBA" id="ARBA00022777"/>
    </source>
</evidence>
<dbReference type="Pfam" id="PF00672">
    <property type="entry name" value="HAMP"/>
    <property type="match status" value="1"/>
</dbReference>
<dbReference type="Pfam" id="PF02518">
    <property type="entry name" value="HATPase_c"/>
    <property type="match status" value="1"/>
</dbReference>
<dbReference type="InterPro" id="IPR033479">
    <property type="entry name" value="dCache_1"/>
</dbReference>
<evidence type="ECO:0000256" key="7">
    <source>
        <dbReference type="ARBA" id="ARBA00022989"/>
    </source>
</evidence>
<accession>A0A0J9C0G9</accession>
<dbReference type="GO" id="GO:0000155">
    <property type="term" value="F:phosphorelay sensor kinase activity"/>
    <property type="evidence" value="ECO:0007669"/>
    <property type="project" value="InterPro"/>
</dbReference>